<dbReference type="AlphaFoldDB" id="A0A6J6RRG7"/>
<sequence length="50" mass="5801">MIDEGLASTLEEIFLLDQSHCLELTSSEWEARDLHRKFTEFVLGPLRPLL</sequence>
<protein>
    <submittedName>
        <fullName evidence="1">Unannotated protein</fullName>
    </submittedName>
</protein>
<reference evidence="1" key="1">
    <citation type="submission" date="2020-05" db="EMBL/GenBank/DDBJ databases">
        <authorList>
            <person name="Chiriac C."/>
            <person name="Salcher M."/>
            <person name="Ghai R."/>
            <person name="Kavagutti S V."/>
        </authorList>
    </citation>
    <scope>NUCLEOTIDE SEQUENCE</scope>
</reference>
<proteinExistence type="predicted"/>
<dbReference type="EMBL" id="CAEZXR010000318">
    <property type="protein sequence ID" value="CAB4725120.1"/>
    <property type="molecule type" value="Genomic_DNA"/>
</dbReference>
<gene>
    <name evidence="1" type="ORF">UFOPK2579_02244</name>
</gene>
<evidence type="ECO:0000313" key="1">
    <source>
        <dbReference type="EMBL" id="CAB4725120.1"/>
    </source>
</evidence>
<name>A0A6J6RRG7_9ZZZZ</name>
<organism evidence="1">
    <name type="scientific">freshwater metagenome</name>
    <dbReference type="NCBI Taxonomy" id="449393"/>
    <lineage>
        <taxon>unclassified sequences</taxon>
        <taxon>metagenomes</taxon>
        <taxon>ecological metagenomes</taxon>
    </lineage>
</organism>
<accession>A0A6J6RRG7</accession>